<dbReference type="Pfam" id="PF02643">
    <property type="entry name" value="DUF192"/>
    <property type="match status" value="1"/>
</dbReference>
<dbReference type="RefSeq" id="WP_379508472.1">
    <property type="nucleotide sequence ID" value="NZ_JBHRTQ010000003.1"/>
</dbReference>
<dbReference type="InterPro" id="IPR003795">
    <property type="entry name" value="DUF192"/>
</dbReference>
<name>A0ABV7IKG2_9SPHN</name>
<accession>A0ABV7IKG2</accession>
<gene>
    <name evidence="2" type="ORF">ACFOD9_02300</name>
</gene>
<evidence type="ECO:0000256" key="1">
    <source>
        <dbReference type="SAM" id="SignalP"/>
    </source>
</evidence>
<evidence type="ECO:0000313" key="2">
    <source>
        <dbReference type="EMBL" id="MFC3173075.1"/>
    </source>
</evidence>
<reference evidence="3" key="1">
    <citation type="journal article" date="2019" name="Int. J. Syst. Evol. Microbiol.">
        <title>The Global Catalogue of Microorganisms (GCM) 10K type strain sequencing project: providing services to taxonomists for standard genome sequencing and annotation.</title>
        <authorList>
            <consortium name="The Broad Institute Genomics Platform"/>
            <consortium name="The Broad Institute Genome Sequencing Center for Infectious Disease"/>
            <person name="Wu L."/>
            <person name="Ma J."/>
        </authorList>
    </citation>
    <scope>NUCLEOTIDE SEQUENCE [LARGE SCALE GENOMIC DNA]</scope>
    <source>
        <strain evidence="3">KCTC 42984</strain>
    </source>
</reference>
<evidence type="ECO:0000313" key="3">
    <source>
        <dbReference type="Proteomes" id="UP001595604"/>
    </source>
</evidence>
<organism evidence="2 3">
    <name type="scientific">Novosphingobium bradum</name>
    <dbReference type="NCBI Taxonomy" id="1737444"/>
    <lineage>
        <taxon>Bacteria</taxon>
        <taxon>Pseudomonadati</taxon>
        <taxon>Pseudomonadota</taxon>
        <taxon>Alphaproteobacteria</taxon>
        <taxon>Sphingomonadales</taxon>
        <taxon>Sphingomonadaceae</taxon>
        <taxon>Novosphingobium</taxon>
    </lineage>
</organism>
<dbReference type="EMBL" id="JBHRTQ010000003">
    <property type="protein sequence ID" value="MFC3173075.1"/>
    <property type="molecule type" value="Genomic_DNA"/>
</dbReference>
<keyword evidence="3" id="KW-1185">Reference proteome</keyword>
<feature type="chain" id="PRO_5045652160" evidence="1">
    <location>
        <begin position="23"/>
        <end position="158"/>
    </location>
</feature>
<keyword evidence="1" id="KW-0732">Signal</keyword>
<dbReference type="Gene3D" id="2.60.120.1140">
    <property type="entry name" value="Protein of unknown function DUF192"/>
    <property type="match status" value="1"/>
</dbReference>
<sequence>MRRILRPALALAVLSLAAVAPAAPALARAAPAARAAVHPVSGLKVIPLRVRGHAFRVEVARSDAEQQKGLMFRTAMGANEGMLFPEASPRRVAFWMRNTVLPLDIVFIGADRRILNIVNAIPYDETPLPSAGPAIAVLELNAGRTRALGIRVGDKVEW</sequence>
<comment type="caution">
    <text evidence="2">The sequence shown here is derived from an EMBL/GenBank/DDBJ whole genome shotgun (WGS) entry which is preliminary data.</text>
</comment>
<feature type="signal peptide" evidence="1">
    <location>
        <begin position="1"/>
        <end position="22"/>
    </location>
</feature>
<dbReference type="Proteomes" id="UP001595604">
    <property type="component" value="Unassembled WGS sequence"/>
</dbReference>
<protein>
    <submittedName>
        <fullName evidence="2">DUF192 domain-containing protein</fullName>
    </submittedName>
</protein>
<proteinExistence type="predicted"/>
<dbReference type="InterPro" id="IPR038695">
    <property type="entry name" value="Saro_0823-like_sf"/>
</dbReference>
<dbReference type="PANTHER" id="PTHR37953">
    <property type="entry name" value="UPF0127 PROTEIN MJ1496"/>
    <property type="match status" value="1"/>
</dbReference>
<dbReference type="PANTHER" id="PTHR37953:SF1">
    <property type="entry name" value="UPF0127 PROTEIN MJ1496"/>
    <property type="match status" value="1"/>
</dbReference>